<proteinExistence type="predicted"/>
<dbReference type="InterPro" id="IPR016007">
    <property type="entry name" value="Alpha_rhamnosid"/>
</dbReference>
<feature type="domain" description="Alpha-L-rhamnosidase C-terminal" evidence="7">
    <location>
        <begin position="752"/>
        <end position="827"/>
    </location>
</feature>
<dbReference type="Pfam" id="PF05592">
    <property type="entry name" value="Bac_rhamnosid"/>
    <property type="match status" value="1"/>
</dbReference>
<dbReference type="InterPro" id="IPR008902">
    <property type="entry name" value="Rhamnosid_concanavalin"/>
</dbReference>
<evidence type="ECO:0000259" key="6">
    <source>
        <dbReference type="Pfam" id="PF17389"/>
    </source>
</evidence>
<evidence type="ECO:0000256" key="1">
    <source>
        <dbReference type="ARBA" id="ARBA00001445"/>
    </source>
</evidence>
<organism evidence="8 9">
    <name type="scientific">Fusicatenibacter saccharivorans</name>
    <dbReference type="NCBI Taxonomy" id="1150298"/>
    <lineage>
        <taxon>Bacteria</taxon>
        <taxon>Bacillati</taxon>
        <taxon>Bacillota</taxon>
        <taxon>Clostridia</taxon>
        <taxon>Lachnospirales</taxon>
        <taxon>Lachnospiraceae</taxon>
        <taxon>Fusicatenibacter</taxon>
    </lineage>
</organism>
<protein>
    <recommendedName>
        <fullName evidence="2">alpha-L-rhamnosidase</fullName>
        <ecNumber evidence="2">3.2.1.40</ecNumber>
    </recommendedName>
</protein>
<comment type="catalytic activity">
    <reaction evidence="1">
        <text>Hydrolysis of terminal non-reducing alpha-L-rhamnose residues in alpha-L-rhamnosides.</text>
        <dbReference type="EC" id="3.2.1.40"/>
    </reaction>
</comment>
<dbReference type="InterPro" id="IPR035396">
    <property type="entry name" value="Bac_rhamnosid6H"/>
</dbReference>
<dbReference type="Gene3D" id="2.60.40.10">
    <property type="entry name" value="Immunoglobulins"/>
    <property type="match status" value="1"/>
</dbReference>
<evidence type="ECO:0000256" key="2">
    <source>
        <dbReference type="ARBA" id="ARBA00012652"/>
    </source>
</evidence>
<evidence type="ECO:0000259" key="4">
    <source>
        <dbReference type="Pfam" id="PF05592"/>
    </source>
</evidence>
<dbReference type="Gene3D" id="2.60.120.260">
    <property type="entry name" value="Galactose-binding domain-like"/>
    <property type="match status" value="2"/>
</dbReference>
<dbReference type="Pfam" id="PF25788">
    <property type="entry name" value="Ig_Rha78A_N"/>
    <property type="match status" value="1"/>
</dbReference>
<dbReference type="GO" id="GO:0005975">
    <property type="term" value="P:carbohydrate metabolic process"/>
    <property type="evidence" value="ECO:0007669"/>
    <property type="project" value="InterPro"/>
</dbReference>
<dbReference type="InterPro" id="IPR035398">
    <property type="entry name" value="Bac_rhamnosid_C"/>
</dbReference>
<dbReference type="InterPro" id="IPR013783">
    <property type="entry name" value="Ig-like_fold"/>
</dbReference>
<dbReference type="SUPFAM" id="SSF48208">
    <property type="entry name" value="Six-hairpin glycosidases"/>
    <property type="match status" value="1"/>
</dbReference>
<dbReference type="GO" id="GO:0030596">
    <property type="term" value="F:alpha-L-rhamnosidase activity"/>
    <property type="evidence" value="ECO:0007669"/>
    <property type="project" value="UniProtKB-EC"/>
</dbReference>
<gene>
    <name evidence="8" type="ORF">ERS852406_02042</name>
</gene>
<feature type="domain" description="Alpha-L-rhamnosidase six-hairpin glycosidase" evidence="6">
    <location>
        <begin position="406"/>
        <end position="750"/>
    </location>
</feature>
<dbReference type="EMBL" id="CYYV01000009">
    <property type="protein sequence ID" value="CUO46606.1"/>
    <property type="molecule type" value="Genomic_DNA"/>
</dbReference>
<dbReference type="Pfam" id="PF17390">
    <property type="entry name" value="Bac_rhamnosid_C"/>
    <property type="match status" value="1"/>
</dbReference>
<evidence type="ECO:0000313" key="8">
    <source>
        <dbReference type="EMBL" id="CUO46606.1"/>
    </source>
</evidence>
<name>A0A174FCS7_9FIRM</name>
<dbReference type="Gene3D" id="2.60.420.10">
    <property type="entry name" value="Maltose phosphorylase, domain 3"/>
    <property type="match status" value="1"/>
</dbReference>
<dbReference type="PANTHER" id="PTHR33307">
    <property type="entry name" value="ALPHA-RHAMNOSIDASE (EUROFUNG)"/>
    <property type="match status" value="1"/>
</dbReference>
<sequence length="865" mass="98776">MKIYHAQVNHLENPMGFRMERTVFSWKVKDAEGKKQSYARIRVASDAAMEHLLFDSGEDDKASSLFYPVKLDLEPRTRYYWNVEAGSNAGETAVSEVQFFETGKRNEAWTGKWISCDSKENRHPYFEKEIVPAKEVAKARLYVCGLGLYEVYVDEKRVGDEYLTPYSNDYNEWVQYQTYDVTEEVSKQGMLRVLLGNGWYKARFGFSAFEDKGFYGNEWKLIAELHLTYADGSEEVIGTDESWQVRRSKIAFSNLYDGERRDDTLSELPLEKAVFCEAPKGELTERMSLPVTIHETFEPKELLHTPAGELVFDMGQEFTGIFKLHVNVPAGTKIHVQTGEILQRGNFYNDNLRSAKSEYIYISDGTEMDLVPHFTFYGYRYMKIEGIPDLKKEDFTGLSYYSNITATGWMKTGSDLVNQLISNVRWGLKCNFVDVPTDCPQRDERMGWTGDAQVFSPTAMYLEDTYAFYAKYLYDMAKEQSVLGGKVPHVVPSCGVEDAACVWGDAACIIPWNLYLFYGDKSILEDQFVSMKSWVDYITKVDGDNHGWRYVFHFGDWLALDNPVQGAEQVMGATDEEFIANLYYAISAGIVAKAAGVLGYREEQEKYQKLSEEQFAVVQEEYYSATGRCCIKTQTALLLTLKYHLSKNEELTKRQLLKLFEQSNHKLKTGFVGTPLLNNVLTDNGMNDLAYELLLNEEFPGWLYEVKLGATTVWERWNSLLADGTISGISMNSMNHYAYGSIQEWMFRHVAGINTMESHPGARTVQFAPTLNWDLRYAEAKYDSASGMYSIRWELSDKEHVTITMDVPFDCTAEAILPMVAKSEKEAVAEVLGAEENGRYLLEPGHYEVSYQLSGWKEKTAVCVE</sequence>
<keyword evidence="3" id="KW-0378">Hydrolase</keyword>
<dbReference type="InterPro" id="IPR012341">
    <property type="entry name" value="6hp_glycosidase-like_sf"/>
</dbReference>
<dbReference type="Pfam" id="PF08531">
    <property type="entry name" value="Bac_rhamnosid_N"/>
    <property type="match status" value="1"/>
</dbReference>
<evidence type="ECO:0000256" key="3">
    <source>
        <dbReference type="ARBA" id="ARBA00022801"/>
    </source>
</evidence>
<dbReference type="RefSeq" id="WP_055228012.1">
    <property type="nucleotide sequence ID" value="NZ_CYYV01000009.1"/>
</dbReference>
<dbReference type="PIRSF" id="PIRSF010631">
    <property type="entry name" value="A-rhamnsds"/>
    <property type="match status" value="1"/>
</dbReference>
<reference evidence="8 9" key="1">
    <citation type="submission" date="2015-09" db="EMBL/GenBank/DDBJ databases">
        <authorList>
            <consortium name="Pathogen Informatics"/>
        </authorList>
    </citation>
    <scope>NUCLEOTIDE SEQUENCE [LARGE SCALE GENOMIC DNA]</scope>
    <source>
        <strain evidence="8 9">2789STDY5608849</strain>
    </source>
</reference>
<accession>A0A174FCS7</accession>
<dbReference type="InterPro" id="IPR013737">
    <property type="entry name" value="Bac_rhamnosid_N"/>
</dbReference>
<dbReference type="Pfam" id="PF17389">
    <property type="entry name" value="Bac_rhamnosid6H"/>
    <property type="match status" value="1"/>
</dbReference>
<evidence type="ECO:0000259" key="5">
    <source>
        <dbReference type="Pfam" id="PF08531"/>
    </source>
</evidence>
<evidence type="ECO:0000259" key="7">
    <source>
        <dbReference type="Pfam" id="PF17390"/>
    </source>
</evidence>
<dbReference type="AlphaFoldDB" id="A0A174FCS7"/>
<dbReference type="PANTHER" id="PTHR33307:SF6">
    <property type="entry name" value="ALPHA-RHAMNOSIDASE (EUROFUNG)-RELATED"/>
    <property type="match status" value="1"/>
</dbReference>
<dbReference type="Gene3D" id="1.50.10.10">
    <property type="match status" value="1"/>
</dbReference>
<feature type="domain" description="Alpha-L-rhamnosidase concanavalin-like" evidence="4">
    <location>
        <begin position="304"/>
        <end position="398"/>
    </location>
</feature>
<evidence type="ECO:0000313" key="9">
    <source>
        <dbReference type="Proteomes" id="UP000095706"/>
    </source>
</evidence>
<feature type="domain" description="Bacterial alpha-L-rhamnosidase N-terminal" evidence="5">
    <location>
        <begin position="134"/>
        <end position="294"/>
    </location>
</feature>
<dbReference type="InterPro" id="IPR008928">
    <property type="entry name" value="6-hairpin_glycosidase_sf"/>
</dbReference>
<dbReference type="Proteomes" id="UP000095706">
    <property type="component" value="Unassembled WGS sequence"/>
</dbReference>
<dbReference type="EC" id="3.2.1.40" evidence="2"/>